<dbReference type="Proteomes" id="UP000008792">
    <property type="component" value="Unassembled WGS sequence"/>
</dbReference>
<evidence type="ECO:0000313" key="1">
    <source>
        <dbReference type="EMBL" id="EDW66296.1"/>
    </source>
</evidence>
<dbReference type="KEGG" id="dvi:6634740"/>
<evidence type="ECO:0000313" key="2">
    <source>
        <dbReference type="Proteomes" id="UP000008792"/>
    </source>
</evidence>
<sequence>MEAEANISCEGEKCFNSPTARLSDVDDISDIDVEDVVDKLHKTITSKPVYDEKRSIFNTTLDLAEAGSICETTGAAIEAYMESVVQEKQNWDSFATKYMHRPGSVGPAGGVSYRPSEEQLAYLNQGPNLQGFIRGFSTFMNDAMTFMLEFEEIQEIQENLKECCQSLTCQIQRITIAESQTNRMHNE</sequence>
<accession>B4MAN7</accession>
<proteinExistence type="predicted"/>
<gene>
    <name evidence="1" type="primary">Dvir\GJ15948</name>
    <name evidence="1" type="ORF">Dvir_GJ15948</name>
</gene>
<dbReference type="PhylomeDB" id="B4MAN7"/>
<dbReference type="EMBL" id="CH940655">
    <property type="protein sequence ID" value="EDW66296.1"/>
    <property type="molecule type" value="Genomic_DNA"/>
</dbReference>
<name>B4MAN7_DROVI</name>
<dbReference type="AlphaFoldDB" id="B4MAN7"/>
<dbReference type="HOGENOM" id="CLU_1422855_0_0_1"/>
<dbReference type="OrthoDB" id="7934209at2759"/>
<dbReference type="OMA" id="GHLEFRK"/>
<dbReference type="eggNOG" id="ENOG502TBIG">
    <property type="taxonomic scope" value="Eukaryota"/>
</dbReference>
<organism evidence="1 2">
    <name type="scientific">Drosophila virilis</name>
    <name type="common">Fruit fly</name>
    <dbReference type="NCBI Taxonomy" id="7244"/>
    <lineage>
        <taxon>Eukaryota</taxon>
        <taxon>Metazoa</taxon>
        <taxon>Ecdysozoa</taxon>
        <taxon>Arthropoda</taxon>
        <taxon>Hexapoda</taxon>
        <taxon>Insecta</taxon>
        <taxon>Pterygota</taxon>
        <taxon>Neoptera</taxon>
        <taxon>Endopterygota</taxon>
        <taxon>Diptera</taxon>
        <taxon>Brachycera</taxon>
        <taxon>Muscomorpha</taxon>
        <taxon>Ephydroidea</taxon>
        <taxon>Drosophilidae</taxon>
        <taxon>Drosophila</taxon>
    </lineage>
</organism>
<dbReference type="InParanoid" id="B4MAN7"/>
<dbReference type="FunCoup" id="B4MAN7">
    <property type="interactions" value="26"/>
</dbReference>
<keyword evidence="2" id="KW-1185">Reference proteome</keyword>
<dbReference type="STRING" id="7244.B4MAN7"/>
<reference evidence="1 2" key="1">
    <citation type="journal article" date="2007" name="Nature">
        <title>Evolution of genes and genomes on the Drosophila phylogeny.</title>
        <authorList>
            <consortium name="Drosophila 12 Genomes Consortium"/>
            <person name="Clark A.G."/>
            <person name="Eisen M.B."/>
            <person name="Smith D.R."/>
            <person name="Bergman C.M."/>
            <person name="Oliver B."/>
            <person name="Markow T.A."/>
            <person name="Kaufman T.C."/>
            <person name="Kellis M."/>
            <person name="Gelbart W."/>
            <person name="Iyer V.N."/>
            <person name="Pollard D.A."/>
            <person name="Sackton T.B."/>
            <person name="Larracuente A.M."/>
            <person name="Singh N.D."/>
            <person name="Abad J.P."/>
            <person name="Abt D.N."/>
            <person name="Adryan B."/>
            <person name="Aguade M."/>
            <person name="Akashi H."/>
            <person name="Anderson W.W."/>
            <person name="Aquadro C.F."/>
            <person name="Ardell D.H."/>
            <person name="Arguello R."/>
            <person name="Artieri C.G."/>
            <person name="Barbash D.A."/>
            <person name="Barker D."/>
            <person name="Barsanti P."/>
            <person name="Batterham P."/>
            <person name="Batzoglou S."/>
            <person name="Begun D."/>
            <person name="Bhutkar A."/>
            <person name="Blanco E."/>
            <person name="Bosak S.A."/>
            <person name="Bradley R.K."/>
            <person name="Brand A.D."/>
            <person name="Brent M.R."/>
            <person name="Brooks A.N."/>
            <person name="Brown R.H."/>
            <person name="Butlin R.K."/>
            <person name="Caggese C."/>
            <person name="Calvi B.R."/>
            <person name="Bernardo de Carvalho A."/>
            <person name="Caspi A."/>
            <person name="Castrezana S."/>
            <person name="Celniker S.E."/>
            <person name="Chang J.L."/>
            <person name="Chapple C."/>
            <person name="Chatterji S."/>
            <person name="Chinwalla A."/>
            <person name="Civetta A."/>
            <person name="Clifton S.W."/>
            <person name="Comeron J.M."/>
            <person name="Costello J.C."/>
            <person name="Coyne J.A."/>
            <person name="Daub J."/>
            <person name="David R.G."/>
            <person name="Delcher A.L."/>
            <person name="Delehaunty K."/>
            <person name="Do C.B."/>
            <person name="Ebling H."/>
            <person name="Edwards K."/>
            <person name="Eickbush T."/>
            <person name="Evans J.D."/>
            <person name="Filipski A."/>
            <person name="Findeiss S."/>
            <person name="Freyhult E."/>
            <person name="Fulton L."/>
            <person name="Fulton R."/>
            <person name="Garcia A.C."/>
            <person name="Gardiner A."/>
            <person name="Garfield D.A."/>
            <person name="Garvin B.E."/>
            <person name="Gibson G."/>
            <person name="Gilbert D."/>
            <person name="Gnerre S."/>
            <person name="Godfrey J."/>
            <person name="Good R."/>
            <person name="Gotea V."/>
            <person name="Gravely B."/>
            <person name="Greenberg A.J."/>
            <person name="Griffiths-Jones S."/>
            <person name="Gross S."/>
            <person name="Guigo R."/>
            <person name="Gustafson E.A."/>
            <person name="Haerty W."/>
            <person name="Hahn M.W."/>
            <person name="Halligan D.L."/>
            <person name="Halpern A.L."/>
            <person name="Halter G.M."/>
            <person name="Han M.V."/>
            <person name="Heger A."/>
            <person name="Hillier L."/>
            <person name="Hinrichs A.S."/>
            <person name="Holmes I."/>
            <person name="Hoskins R.A."/>
            <person name="Hubisz M.J."/>
            <person name="Hultmark D."/>
            <person name="Huntley M.A."/>
            <person name="Jaffe D.B."/>
            <person name="Jagadeeshan S."/>
            <person name="Jeck W.R."/>
            <person name="Johnson J."/>
            <person name="Jones C.D."/>
            <person name="Jordan W.C."/>
            <person name="Karpen G.H."/>
            <person name="Kataoka E."/>
            <person name="Keightley P.D."/>
            <person name="Kheradpour P."/>
            <person name="Kirkness E.F."/>
            <person name="Koerich L.B."/>
            <person name="Kristiansen K."/>
            <person name="Kudrna D."/>
            <person name="Kulathinal R.J."/>
            <person name="Kumar S."/>
            <person name="Kwok R."/>
            <person name="Lander E."/>
            <person name="Langley C.H."/>
            <person name="Lapoint R."/>
            <person name="Lazzaro B.P."/>
            <person name="Lee S.J."/>
            <person name="Levesque L."/>
            <person name="Li R."/>
            <person name="Lin C.F."/>
            <person name="Lin M.F."/>
            <person name="Lindblad-Toh K."/>
            <person name="Llopart A."/>
            <person name="Long M."/>
            <person name="Low L."/>
            <person name="Lozovsky E."/>
            <person name="Lu J."/>
            <person name="Luo M."/>
            <person name="Machado C.A."/>
            <person name="Makalowski W."/>
            <person name="Marzo M."/>
            <person name="Matsuda M."/>
            <person name="Matzkin L."/>
            <person name="McAllister B."/>
            <person name="McBride C.S."/>
            <person name="McKernan B."/>
            <person name="McKernan K."/>
            <person name="Mendez-Lago M."/>
            <person name="Minx P."/>
            <person name="Mollenhauer M.U."/>
            <person name="Montooth K."/>
            <person name="Mount S.M."/>
            <person name="Mu X."/>
            <person name="Myers E."/>
            <person name="Negre B."/>
            <person name="Newfeld S."/>
            <person name="Nielsen R."/>
            <person name="Noor M.A."/>
            <person name="O'Grady P."/>
            <person name="Pachter L."/>
            <person name="Papaceit M."/>
            <person name="Parisi M.J."/>
            <person name="Parisi M."/>
            <person name="Parts L."/>
            <person name="Pedersen J.S."/>
            <person name="Pesole G."/>
            <person name="Phillippy A.M."/>
            <person name="Ponting C.P."/>
            <person name="Pop M."/>
            <person name="Porcelli D."/>
            <person name="Powell J.R."/>
            <person name="Prohaska S."/>
            <person name="Pruitt K."/>
            <person name="Puig M."/>
            <person name="Quesneville H."/>
            <person name="Ram K.R."/>
            <person name="Rand D."/>
            <person name="Rasmussen M.D."/>
            <person name="Reed L.K."/>
            <person name="Reenan R."/>
            <person name="Reily A."/>
            <person name="Remington K.A."/>
            <person name="Rieger T.T."/>
            <person name="Ritchie M.G."/>
            <person name="Robin C."/>
            <person name="Rogers Y.H."/>
            <person name="Rohde C."/>
            <person name="Rozas J."/>
            <person name="Rubenfield M.J."/>
            <person name="Ruiz A."/>
            <person name="Russo S."/>
            <person name="Salzberg S.L."/>
            <person name="Sanchez-Gracia A."/>
            <person name="Saranga D.J."/>
            <person name="Sato H."/>
            <person name="Schaeffer S.W."/>
            <person name="Schatz M.C."/>
            <person name="Schlenke T."/>
            <person name="Schwartz R."/>
            <person name="Segarra C."/>
            <person name="Singh R.S."/>
            <person name="Sirot L."/>
            <person name="Sirota M."/>
            <person name="Sisneros N.B."/>
            <person name="Smith C.D."/>
            <person name="Smith T.F."/>
            <person name="Spieth J."/>
            <person name="Stage D.E."/>
            <person name="Stark A."/>
            <person name="Stephan W."/>
            <person name="Strausberg R.L."/>
            <person name="Strempel S."/>
            <person name="Sturgill D."/>
            <person name="Sutton G."/>
            <person name="Sutton G.G."/>
            <person name="Tao W."/>
            <person name="Teichmann S."/>
            <person name="Tobari Y.N."/>
            <person name="Tomimura Y."/>
            <person name="Tsolas J.M."/>
            <person name="Valente V.L."/>
            <person name="Venter E."/>
            <person name="Venter J.C."/>
            <person name="Vicario S."/>
            <person name="Vieira F.G."/>
            <person name="Vilella A.J."/>
            <person name="Villasante A."/>
            <person name="Walenz B."/>
            <person name="Wang J."/>
            <person name="Wasserman M."/>
            <person name="Watts T."/>
            <person name="Wilson D."/>
            <person name="Wilson R.K."/>
            <person name="Wing R.A."/>
            <person name="Wolfner M.F."/>
            <person name="Wong A."/>
            <person name="Wong G.K."/>
            <person name="Wu C.I."/>
            <person name="Wu G."/>
            <person name="Yamamoto D."/>
            <person name="Yang H.P."/>
            <person name="Yang S.P."/>
            <person name="Yorke J.A."/>
            <person name="Yoshida K."/>
            <person name="Zdobnov E."/>
            <person name="Zhang P."/>
            <person name="Zhang Y."/>
            <person name="Zimin A.V."/>
            <person name="Baldwin J."/>
            <person name="Abdouelleil A."/>
            <person name="Abdulkadir J."/>
            <person name="Abebe A."/>
            <person name="Abera B."/>
            <person name="Abreu J."/>
            <person name="Acer S.C."/>
            <person name="Aftuck L."/>
            <person name="Alexander A."/>
            <person name="An P."/>
            <person name="Anderson E."/>
            <person name="Anderson S."/>
            <person name="Arachi H."/>
            <person name="Azer M."/>
            <person name="Bachantsang P."/>
            <person name="Barry A."/>
            <person name="Bayul T."/>
            <person name="Berlin A."/>
            <person name="Bessette D."/>
            <person name="Bloom T."/>
            <person name="Blye J."/>
            <person name="Boguslavskiy L."/>
            <person name="Bonnet C."/>
            <person name="Boukhgalter B."/>
            <person name="Bourzgui I."/>
            <person name="Brown A."/>
            <person name="Cahill P."/>
            <person name="Channer S."/>
            <person name="Cheshatsang Y."/>
            <person name="Chuda L."/>
            <person name="Citroen M."/>
            <person name="Collymore A."/>
            <person name="Cooke P."/>
            <person name="Costello M."/>
            <person name="D'Aco K."/>
            <person name="Daza R."/>
            <person name="De Haan G."/>
            <person name="DeGray S."/>
            <person name="DeMaso C."/>
            <person name="Dhargay N."/>
            <person name="Dooley K."/>
            <person name="Dooley E."/>
            <person name="Doricent M."/>
            <person name="Dorje P."/>
            <person name="Dorjee K."/>
            <person name="Dupes A."/>
            <person name="Elong R."/>
            <person name="Falk J."/>
            <person name="Farina A."/>
            <person name="Faro S."/>
            <person name="Ferguson D."/>
            <person name="Fisher S."/>
            <person name="Foley C.D."/>
            <person name="Franke A."/>
            <person name="Friedrich D."/>
            <person name="Gadbois L."/>
            <person name="Gearin G."/>
            <person name="Gearin C.R."/>
            <person name="Giannoukos G."/>
            <person name="Goode T."/>
            <person name="Graham J."/>
            <person name="Grandbois E."/>
            <person name="Grewal S."/>
            <person name="Gyaltsen K."/>
            <person name="Hafez N."/>
            <person name="Hagos B."/>
            <person name="Hall J."/>
            <person name="Henson C."/>
            <person name="Hollinger A."/>
            <person name="Honan T."/>
            <person name="Huard M.D."/>
            <person name="Hughes L."/>
            <person name="Hurhula B."/>
            <person name="Husby M.E."/>
            <person name="Kamat A."/>
            <person name="Kanga B."/>
            <person name="Kashin S."/>
            <person name="Khazanovich D."/>
            <person name="Kisner P."/>
            <person name="Lance K."/>
            <person name="Lara M."/>
            <person name="Lee W."/>
            <person name="Lennon N."/>
            <person name="Letendre F."/>
            <person name="LeVine R."/>
            <person name="Lipovsky A."/>
            <person name="Liu X."/>
            <person name="Liu J."/>
            <person name="Liu S."/>
            <person name="Lokyitsang T."/>
            <person name="Lokyitsang Y."/>
            <person name="Lubonja R."/>
            <person name="Lui A."/>
            <person name="MacDonald P."/>
            <person name="Magnisalis V."/>
            <person name="Maru K."/>
            <person name="Matthews C."/>
            <person name="McCusker W."/>
            <person name="McDonough S."/>
            <person name="Mehta T."/>
            <person name="Meldrim J."/>
            <person name="Meneus L."/>
            <person name="Mihai O."/>
            <person name="Mihalev A."/>
            <person name="Mihova T."/>
            <person name="Mittelman R."/>
            <person name="Mlenga V."/>
            <person name="Montmayeur A."/>
            <person name="Mulrain L."/>
            <person name="Navidi A."/>
            <person name="Naylor J."/>
            <person name="Negash T."/>
            <person name="Nguyen T."/>
            <person name="Nguyen N."/>
            <person name="Nicol R."/>
            <person name="Norbu C."/>
            <person name="Norbu N."/>
            <person name="Novod N."/>
            <person name="O'Neill B."/>
            <person name="Osman S."/>
            <person name="Markiewicz E."/>
            <person name="Oyono O.L."/>
            <person name="Patti C."/>
            <person name="Phunkhang P."/>
            <person name="Pierre F."/>
            <person name="Priest M."/>
            <person name="Raghuraman S."/>
            <person name="Rege F."/>
            <person name="Reyes R."/>
            <person name="Rise C."/>
            <person name="Rogov P."/>
            <person name="Ross K."/>
            <person name="Ryan E."/>
            <person name="Settipalli S."/>
            <person name="Shea T."/>
            <person name="Sherpa N."/>
            <person name="Shi L."/>
            <person name="Shih D."/>
            <person name="Sparrow T."/>
            <person name="Spaulding J."/>
            <person name="Stalker J."/>
            <person name="Stange-Thomann N."/>
            <person name="Stavropoulos S."/>
            <person name="Stone C."/>
            <person name="Strader C."/>
            <person name="Tesfaye S."/>
            <person name="Thomson T."/>
            <person name="Thoulutsang Y."/>
            <person name="Thoulutsang D."/>
            <person name="Topham K."/>
            <person name="Topping I."/>
            <person name="Tsamla T."/>
            <person name="Vassiliev H."/>
            <person name="Vo A."/>
            <person name="Wangchuk T."/>
            <person name="Wangdi T."/>
            <person name="Weiand M."/>
            <person name="Wilkinson J."/>
            <person name="Wilson A."/>
            <person name="Yadav S."/>
            <person name="Young G."/>
            <person name="Yu Q."/>
            <person name="Zembek L."/>
            <person name="Zhong D."/>
            <person name="Zimmer A."/>
            <person name="Zwirko Z."/>
            <person name="Jaffe D.B."/>
            <person name="Alvarez P."/>
            <person name="Brockman W."/>
            <person name="Butler J."/>
            <person name="Chin C."/>
            <person name="Gnerre S."/>
            <person name="Grabherr M."/>
            <person name="Kleber M."/>
            <person name="Mauceli E."/>
            <person name="MacCallum I."/>
        </authorList>
    </citation>
    <scope>NUCLEOTIDE SEQUENCE [LARGE SCALE GENOMIC DNA]</scope>
    <source>
        <strain evidence="2">Tucson 15010-1051.87</strain>
    </source>
</reference>
<protein>
    <submittedName>
        <fullName evidence="1">Uncharacterized protein</fullName>
    </submittedName>
</protein>